<dbReference type="Proteomes" id="UP000066042">
    <property type="component" value="Chromosome"/>
</dbReference>
<dbReference type="STRING" id="55802.TBCH5v1_1591"/>
<dbReference type="SUPFAM" id="SSF55021">
    <property type="entry name" value="ACT-like"/>
    <property type="match status" value="1"/>
</dbReference>
<sequence length="135" mass="15222">MRHYEIVRIKENGKVEIPLEFAYEIGLLKDAYFLVEIDTDLKELHLERVALPGKKLVEIELVVEDKPGVLAKISGVLGRNRVNILFSEAEELEGIGLAAIVTVVDVSEAKISIEELKDELENIEEVKEITLKILE</sequence>
<dbReference type="PROSITE" id="PS51671">
    <property type="entry name" value="ACT"/>
    <property type="match status" value="1"/>
</dbReference>
<reference evidence="3 4" key="1">
    <citation type="journal article" date="2016" name="Genome Announc.">
        <title>Complete genome sequence of the hyperthermophilic and piezophilic archaeon Thermococcus barophilus Ch5, capable of growth at the expense of hydrogenogenesis from carbon monoxide and formate.</title>
        <authorList>
            <person name="Oger P."/>
            <person name="Sokolova T.G."/>
            <person name="Kozhevnikova D.A."/>
            <person name="Taranov E.A."/>
            <person name="Vannier P."/>
            <person name="Lee H.S."/>
            <person name="Kwon K.K."/>
            <person name="Kang S.G."/>
            <person name="Lee J.H."/>
            <person name="Bonch-Osmolovskaya E.A."/>
            <person name="Lebedinsky A.V."/>
        </authorList>
    </citation>
    <scope>NUCLEOTIDE SEQUENCE [LARGE SCALE GENOMIC DNA]</scope>
    <source>
        <strain evidence="4">Ch5</strain>
    </source>
</reference>
<gene>
    <name evidence="3" type="ORF">TBCH5v1_1591</name>
</gene>
<evidence type="ECO:0000313" key="4">
    <source>
        <dbReference type="Proteomes" id="UP000066042"/>
    </source>
</evidence>
<dbReference type="EMBL" id="CP013050">
    <property type="protein sequence ID" value="ALM75504.1"/>
    <property type="molecule type" value="Genomic_DNA"/>
</dbReference>
<keyword evidence="3" id="KW-0808">Transferase</keyword>
<dbReference type="RefSeq" id="WP_056934113.1">
    <property type="nucleotide sequence ID" value="NZ_CP013050.1"/>
</dbReference>
<dbReference type="PATRIC" id="fig|55802.8.peg.1571"/>
<dbReference type="GO" id="GO:0003984">
    <property type="term" value="F:acetolactate synthase activity"/>
    <property type="evidence" value="ECO:0007669"/>
    <property type="project" value="UniProtKB-EC"/>
</dbReference>
<keyword evidence="1" id="KW-0175">Coiled coil</keyword>
<dbReference type="AlphaFoldDB" id="A0A0S1XCQ6"/>
<evidence type="ECO:0000259" key="2">
    <source>
        <dbReference type="PROSITE" id="PS51671"/>
    </source>
</evidence>
<proteinExistence type="predicted"/>
<feature type="domain" description="ACT" evidence="2">
    <location>
        <begin position="58"/>
        <end position="135"/>
    </location>
</feature>
<evidence type="ECO:0000313" key="3">
    <source>
        <dbReference type="EMBL" id="ALM75504.1"/>
    </source>
</evidence>
<protein>
    <submittedName>
        <fullName evidence="3">Acetolactate synthase small subunit</fullName>
        <ecNumber evidence="3">2.2.1.6</ecNumber>
    </submittedName>
</protein>
<accession>A0A0S1XCQ6</accession>
<dbReference type="GeneID" id="26136831"/>
<dbReference type="NCBIfam" id="NF006352">
    <property type="entry name" value="PRK08577.1"/>
    <property type="match status" value="1"/>
</dbReference>
<dbReference type="InterPro" id="IPR045865">
    <property type="entry name" value="ACT-like_dom_sf"/>
</dbReference>
<dbReference type="InterPro" id="IPR002912">
    <property type="entry name" value="ACT_dom"/>
</dbReference>
<organism evidence="3 4">
    <name type="scientific">Thermococcus barophilus</name>
    <dbReference type="NCBI Taxonomy" id="55802"/>
    <lineage>
        <taxon>Archaea</taxon>
        <taxon>Methanobacteriati</taxon>
        <taxon>Methanobacteriota</taxon>
        <taxon>Thermococci</taxon>
        <taxon>Thermococcales</taxon>
        <taxon>Thermococcaceae</taxon>
        <taxon>Thermococcus</taxon>
    </lineage>
</organism>
<name>A0A0S1XCQ6_THEBA</name>
<dbReference type="Pfam" id="PF01842">
    <property type="entry name" value="ACT"/>
    <property type="match status" value="1"/>
</dbReference>
<feature type="coiled-coil region" evidence="1">
    <location>
        <begin position="106"/>
        <end position="133"/>
    </location>
</feature>
<dbReference type="EC" id="2.2.1.6" evidence="3"/>
<evidence type="ECO:0000256" key="1">
    <source>
        <dbReference type="SAM" id="Coils"/>
    </source>
</evidence>
<dbReference type="Gene3D" id="3.30.70.260">
    <property type="match status" value="1"/>
</dbReference>